<evidence type="ECO:0000256" key="5">
    <source>
        <dbReference type="ARBA" id="ARBA00022692"/>
    </source>
</evidence>
<evidence type="ECO:0000256" key="1">
    <source>
        <dbReference type="ARBA" id="ARBA00004651"/>
    </source>
</evidence>
<keyword evidence="11" id="KW-1185">Reference proteome</keyword>
<dbReference type="SUPFAM" id="SSF103481">
    <property type="entry name" value="Multidrug resistance efflux transporter EmrE"/>
    <property type="match status" value="2"/>
</dbReference>
<evidence type="ECO:0000256" key="8">
    <source>
        <dbReference type="SAM" id="Phobius"/>
    </source>
</evidence>
<feature type="transmembrane region" description="Helical" evidence="8">
    <location>
        <begin position="114"/>
        <end position="132"/>
    </location>
</feature>
<dbReference type="RefSeq" id="WP_048676303.1">
    <property type="nucleotide sequence ID" value="NZ_CBTJ020000102.1"/>
</dbReference>
<dbReference type="InterPro" id="IPR037185">
    <property type="entry name" value="EmrE-like"/>
</dbReference>
<keyword evidence="4" id="KW-1003">Cell membrane</keyword>
<dbReference type="PANTHER" id="PTHR22911">
    <property type="entry name" value="ACYL-MALONYL CONDENSING ENZYME-RELATED"/>
    <property type="match status" value="1"/>
</dbReference>
<keyword evidence="5 8" id="KW-0812">Transmembrane</keyword>
<name>W6MBF7_9GAMM</name>
<feature type="transmembrane region" description="Helical" evidence="8">
    <location>
        <begin position="225"/>
        <end position="244"/>
    </location>
</feature>
<feature type="domain" description="EamA" evidence="9">
    <location>
        <begin position="18"/>
        <end position="154"/>
    </location>
</feature>
<dbReference type="Gene3D" id="1.10.3730.20">
    <property type="match status" value="1"/>
</dbReference>
<dbReference type="OrthoDB" id="369870at2"/>
<feature type="transmembrane region" description="Helical" evidence="8">
    <location>
        <begin position="277"/>
        <end position="295"/>
    </location>
</feature>
<dbReference type="InterPro" id="IPR000620">
    <property type="entry name" value="EamA_dom"/>
</dbReference>
<protein>
    <submittedName>
        <fullName evidence="10">RarD protein, DMT superfamily transporter</fullName>
    </submittedName>
</protein>
<accession>W6MBF7</accession>
<reference evidence="10" key="2">
    <citation type="submission" date="2014-03" db="EMBL/GenBank/DDBJ databases">
        <title>Candidatus Competibacter-lineage genomes retrieved from metagenomes reveal functional metabolic diversity.</title>
        <authorList>
            <person name="McIlroy S.J."/>
            <person name="Albertsen M."/>
            <person name="Andresen E.K."/>
            <person name="Saunders A.M."/>
            <person name="Kristiansen R."/>
            <person name="Stokholm-Bjerregaard M."/>
            <person name="Nielsen K.L."/>
            <person name="Nielsen P.H."/>
        </authorList>
    </citation>
    <scope>NUCLEOTIDE SEQUENCE</scope>
    <source>
        <strain evidence="10">Run_A_D11</strain>
    </source>
</reference>
<feature type="transmembrane region" description="Helical" evidence="8">
    <location>
        <begin position="251"/>
        <end position="271"/>
    </location>
</feature>
<evidence type="ECO:0000259" key="9">
    <source>
        <dbReference type="Pfam" id="PF00892"/>
    </source>
</evidence>
<dbReference type="AlphaFoldDB" id="W6MBF7"/>
<evidence type="ECO:0000256" key="7">
    <source>
        <dbReference type="ARBA" id="ARBA00023136"/>
    </source>
</evidence>
<feature type="transmembrane region" description="Helical" evidence="8">
    <location>
        <begin position="184"/>
        <end position="205"/>
    </location>
</feature>
<proteinExistence type="inferred from homology"/>
<dbReference type="Proteomes" id="UP000035760">
    <property type="component" value="Unassembled WGS sequence"/>
</dbReference>
<dbReference type="PANTHER" id="PTHR22911:SF137">
    <property type="entry name" value="SOLUTE CARRIER FAMILY 35 MEMBER G2-RELATED"/>
    <property type="match status" value="1"/>
</dbReference>
<comment type="caution">
    <text evidence="10">The sequence shown here is derived from an EMBL/GenBank/DDBJ whole genome shotgun (WGS) entry which is preliminary data.</text>
</comment>
<keyword evidence="6 8" id="KW-1133">Transmembrane helix</keyword>
<comment type="subcellular location">
    <subcellularLocation>
        <location evidence="1">Cell membrane</location>
        <topology evidence="1">Multi-pass membrane protein</topology>
    </subcellularLocation>
</comment>
<keyword evidence="7 8" id="KW-0472">Membrane</keyword>
<dbReference type="NCBIfam" id="TIGR00688">
    <property type="entry name" value="rarD"/>
    <property type="match status" value="1"/>
</dbReference>
<feature type="transmembrane region" description="Helical" evidence="8">
    <location>
        <begin position="83"/>
        <end position="102"/>
    </location>
</feature>
<gene>
    <name evidence="10" type="ORF">BN873_90020</name>
</gene>
<reference evidence="10" key="1">
    <citation type="submission" date="2013-07" db="EMBL/GenBank/DDBJ databases">
        <authorList>
            <person name="McIlroy S."/>
        </authorList>
    </citation>
    <scope>NUCLEOTIDE SEQUENCE [LARGE SCALE GENOMIC DNA]</scope>
    <source>
        <strain evidence="10">Run_A_D11</strain>
    </source>
</reference>
<evidence type="ECO:0000313" key="11">
    <source>
        <dbReference type="Proteomes" id="UP000035760"/>
    </source>
</evidence>
<dbReference type="GO" id="GO:0005886">
    <property type="term" value="C:plasma membrane"/>
    <property type="evidence" value="ECO:0007669"/>
    <property type="project" value="UniProtKB-SubCell"/>
</dbReference>
<dbReference type="Pfam" id="PF00892">
    <property type="entry name" value="EamA"/>
    <property type="match status" value="1"/>
</dbReference>
<sequence length="320" mass="34609">MPLVLRPASSLSSAAHLAGVLYALGCFSIWGLFPVYFKWLHHVSALEVLAHRIVWSAVLLLALIFWRGEGQTLLNALRDPRRLGFYLCTTLLIAANWLLYIWTVQNGRILQASLGYYINPLVNVLLGVLVLGERLKPLHWLAVAIAAGGVLILVVGYGTFPWISLALALSFGGYGLLRKKDGHAAILGLAVETGLLAPVALLFLLVLGVNGSGAFGALDRETDGLLSAAGLVTVIPLVMFLEAGRRLHLSVVGLIQYLTPTLQFLLAVVVYREPFTALHLAAFGCIWLALTVYSADAYSVYRHRMKGSTAGLLGQQETPS</sequence>
<dbReference type="STRING" id="1400863.BN873_90020"/>
<feature type="transmembrane region" description="Helical" evidence="8">
    <location>
        <begin position="138"/>
        <end position="163"/>
    </location>
</feature>
<evidence type="ECO:0000256" key="4">
    <source>
        <dbReference type="ARBA" id="ARBA00022475"/>
    </source>
</evidence>
<feature type="transmembrane region" description="Helical" evidence="8">
    <location>
        <begin position="20"/>
        <end position="37"/>
    </location>
</feature>
<evidence type="ECO:0000256" key="3">
    <source>
        <dbReference type="ARBA" id="ARBA00022448"/>
    </source>
</evidence>
<evidence type="ECO:0000256" key="2">
    <source>
        <dbReference type="ARBA" id="ARBA00007362"/>
    </source>
</evidence>
<evidence type="ECO:0000313" key="10">
    <source>
        <dbReference type="EMBL" id="CDI04269.1"/>
    </source>
</evidence>
<evidence type="ECO:0000256" key="6">
    <source>
        <dbReference type="ARBA" id="ARBA00022989"/>
    </source>
</evidence>
<dbReference type="EMBL" id="CBTJ020000102">
    <property type="protein sequence ID" value="CDI04269.1"/>
    <property type="molecule type" value="Genomic_DNA"/>
</dbReference>
<organism evidence="10 11">
    <name type="scientific">Candidatus Competibacter denitrificans Run_A_D11</name>
    <dbReference type="NCBI Taxonomy" id="1400863"/>
    <lineage>
        <taxon>Bacteria</taxon>
        <taxon>Pseudomonadati</taxon>
        <taxon>Pseudomonadota</taxon>
        <taxon>Gammaproteobacteria</taxon>
        <taxon>Candidatus Competibacteraceae</taxon>
        <taxon>Candidatus Competibacter</taxon>
    </lineage>
</organism>
<keyword evidence="3" id="KW-0813">Transport</keyword>
<comment type="similarity">
    <text evidence="2">Belongs to the EamA transporter family.</text>
</comment>
<feature type="transmembrane region" description="Helical" evidence="8">
    <location>
        <begin position="49"/>
        <end position="68"/>
    </location>
</feature>
<dbReference type="InterPro" id="IPR004626">
    <property type="entry name" value="RarD"/>
</dbReference>